<evidence type="ECO:0000313" key="3">
    <source>
        <dbReference type="Proteomes" id="UP000299102"/>
    </source>
</evidence>
<dbReference type="OrthoDB" id="8063408at2759"/>
<organism evidence="2 3">
    <name type="scientific">Eumeta variegata</name>
    <name type="common">Bagworm moth</name>
    <name type="synonym">Eumeta japonica</name>
    <dbReference type="NCBI Taxonomy" id="151549"/>
    <lineage>
        <taxon>Eukaryota</taxon>
        <taxon>Metazoa</taxon>
        <taxon>Ecdysozoa</taxon>
        <taxon>Arthropoda</taxon>
        <taxon>Hexapoda</taxon>
        <taxon>Insecta</taxon>
        <taxon>Pterygota</taxon>
        <taxon>Neoptera</taxon>
        <taxon>Endopterygota</taxon>
        <taxon>Lepidoptera</taxon>
        <taxon>Glossata</taxon>
        <taxon>Ditrysia</taxon>
        <taxon>Tineoidea</taxon>
        <taxon>Psychidae</taxon>
        <taxon>Oiketicinae</taxon>
        <taxon>Eumeta</taxon>
    </lineage>
</organism>
<keyword evidence="3" id="KW-1185">Reference proteome</keyword>
<proteinExistence type="predicted"/>
<feature type="region of interest" description="Disordered" evidence="1">
    <location>
        <begin position="1"/>
        <end position="29"/>
    </location>
</feature>
<comment type="caution">
    <text evidence="2">The sequence shown here is derived from an EMBL/GenBank/DDBJ whole genome shotgun (WGS) entry which is preliminary data.</text>
</comment>
<gene>
    <name evidence="2" type="ORF">EVAR_16597_1</name>
</gene>
<accession>A0A4C1UZ95</accession>
<dbReference type="Proteomes" id="UP000299102">
    <property type="component" value="Unassembled WGS sequence"/>
</dbReference>
<evidence type="ECO:0000256" key="1">
    <source>
        <dbReference type="SAM" id="MobiDB-lite"/>
    </source>
</evidence>
<reference evidence="2 3" key="1">
    <citation type="journal article" date="2019" name="Commun. Biol.">
        <title>The bagworm genome reveals a unique fibroin gene that provides high tensile strength.</title>
        <authorList>
            <person name="Kono N."/>
            <person name="Nakamura H."/>
            <person name="Ohtoshi R."/>
            <person name="Tomita M."/>
            <person name="Numata K."/>
            <person name="Arakawa K."/>
        </authorList>
    </citation>
    <scope>NUCLEOTIDE SEQUENCE [LARGE SCALE GENOMIC DNA]</scope>
</reference>
<sequence length="116" mass="13252">MYADVPSVTKPILHSKDLPHPVCPGSSSANILDDNNSDVEFKSISSDSDEFSPQENTPHLINQAEFNDLVRDLQLSRSKAELLGSRLQQWNLLLPDKSYVFQKQKQSLLRIFQKRR</sequence>
<evidence type="ECO:0000313" key="2">
    <source>
        <dbReference type="EMBL" id="GBP31823.1"/>
    </source>
</evidence>
<dbReference type="PANTHER" id="PTHR46114">
    <property type="entry name" value="APPLE DOMAIN-CONTAINING PROTEIN"/>
    <property type="match status" value="1"/>
</dbReference>
<dbReference type="PANTHER" id="PTHR46114:SF1">
    <property type="entry name" value="ZAD DOMAIN-CONTAINING PROTEIN"/>
    <property type="match status" value="1"/>
</dbReference>
<dbReference type="AlphaFoldDB" id="A0A4C1UZ95"/>
<dbReference type="EMBL" id="BGZK01000252">
    <property type="protein sequence ID" value="GBP31823.1"/>
    <property type="molecule type" value="Genomic_DNA"/>
</dbReference>
<protein>
    <submittedName>
        <fullName evidence="2">Uncharacterized protein</fullName>
    </submittedName>
</protein>
<name>A0A4C1UZ95_EUMVA</name>